<accession>A0A225VIY8</accession>
<evidence type="ECO:0000313" key="3">
    <source>
        <dbReference type="Proteomes" id="UP000198211"/>
    </source>
</evidence>
<dbReference type="OrthoDB" id="166650at2759"/>
<dbReference type="AlphaFoldDB" id="A0A225VIY8"/>
<feature type="domain" description="ZSWIM1/3 RNaseH-like" evidence="1">
    <location>
        <begin position="1"/>
        <end position="94"/>
    </location>
</feature>
<proteinExistence type="predicted"/>
<dbReference type="Pfam" id="PF21056">
    <property type="entry name" value="ZSWIM1-3_RNaseH-like"/>
    <property type="match status" value="1"/>
</dbReference>
<evidence type="ECO:0000259" key="1">
    <source>
        <dbReference type="Pfam" id="PF21056"/>
    </source>
</evidence>
<dbReference type="InterPro" id="IPR048324">
    <property type="entry name" value="ZSWIM1-3_RNaseH-like"/>
</dbReference>
<dbReference type="Proteomes" id="UP000198211">
    <property type="component" value="Unassembled WGS sequence"/>
</dbReference>
<dbReference type="PANTHER" id="PTHR31569:SF4">
    <property type="entry name" value="SWIM-TYPE DOMAIN-CONTAINING PROTEIN"/>
    <property type="match status" value="1"/>
</dbReference>
<dbReference type="EMBL" id="NBNE01004620">
    <property type="protein sequence ID" value="OWZ05074.1"/>
    <property type="molecule type" value="Genomic_DNA"/>
</dbReference>
<dbReference type="InterPro" id="IPR052579">
    <property type="entry name" value="Zinc_finger_SWIM"/>
</dbReference>
<gene>
    <name evidence="2" type="ORF">PHMEG_00022904</name>
</gene>
<keyword evidence="3" id="KW-1185">Reference proteome</keyword>
<reference evidence="3" key="1">
    <citation type="submission" date="2017-03" db="EMBL/GenBank/DDBJ databases">
        <title>Phytopthora megakarya and P. palmivora, two closely related causual agents of cacao black pod achieved similar genome size and gene model numbers by different mechanisms.</title>
        <authorList>
            <person name="Ali S."/>
            <person name="Shao J."/>
            <person name="Larry D.J."/>
            <person name="Kronmiller B."/>
            <person name="Shen D."/>
            <person name="Strem M.D."/>
            <person name="Melnick R.L."/>
            <person name="Guiltinan M.J."/>
            <person name="Tyler B.M."/>
            <person name="Meinhardt L.W."/>
            <person name="Bailey B.A."/>
        </authorList>
    </citation>
    <scope>NUCLEOTIDE SEQUENCE [LARGE SCALE GENOMIC DNA]</scope>
    <source>
        <strain evidence="3">zdho120</strain>
    </source>
</reference>
<evidence type="ECO:0000313" key="2">
    <source>
        <dbReference type="EMBL" id="OWZ05074.1"/>
    </source>
</evidence>
<dbReference type="PANTHER" id="PTHR31569">
    <property type="entry name" value="SWIM-TYPE DOMAIN-CONTAINING PROTEIN"/>
    <property type="match status" value="1"/>
</dbReference>
<comment type="caution">
    <text evidence="2">The sequence shown here is derived from an EMBL/GenBank/DDBJ whole genome shotgun (WGS) entry which is preliminary data.</text>
</comment>
<protein>
    <recommendedName>
        <fullName evidence="1">ZSWIM1/3 RNaseH-like domain-containing protein</fullName>
    </recommendedName>
</protein>
<name>A0A225VIY8_9STRA</name>
<sequence>MFGRWGETLAMDFTHGTNNLGYNLGSLVVTTYTGRGFPVVDLICLNELAKMNSTILEYFKEKNLRWDQVVSVVIDRDFTEWKVLEESFPNAKILLCQFHAISYWKKVMKRSIYGVKIAQSEELLALMMKMLYSSTQDAYDTSYKNLKTYCQSNKKLAFFAYFDKNWNTCNEMWSNFARGKHFTAGNTTTNRIESNWNQLKMLLGRKTRIDQTIAGLLQHQMTITQQIVSEIGQLDSTTRRPKSVPTFLGAVASRISAHDLETIRR</sequence>
<organism evidence="2 3">
    <name type="scientific">Phytophthora megakarya</name>
    <dbReference type="NCBI Taxonomy" id="4795"/>
    <lineage>
        <taxon>Eukaryota</taxon>
        <taxon>Sar</taxon>
        <taxon>Stramenopiles</taxon>
        <taxon>Oomycota</taxon>
        <taxon>Peronosporomycetes</taxon>
        <taxon>Peronosporales</taxon>
        <taxon>Peronosporaceae</taxon>
        <taxon>Phytophthora</taxon>
    </lineage>
</organism>